<dbReference type="SUPFAM" id="SSF53756">
    <property type="entry name" value="UDP-Glycosyltransferase/glycogen phosphorylase"/>
    <property type="match status" value="1"/>
</dbReference>
<dbReference type="Gene3D" id="3.40.50.2000">
    <property type="entry name" value="Glycogen Phosphorylase B"/>
    <property type="match status" value="2"/>
</dbReference>
<feature type="domain" description="Glycosyltransferase subfamily 4-like N-terminal" evidence="1">
    <location>
        <begin position="26"/>
        <end position="202"/>
    </location>
</feature>
<keyword evidence="3" id="KW-1185">Reference proteome</keyword>
<dbReference type="EMBL" id="LSZO01000108">
    <property type="protein sequence ID" value="KXU38666.1"/>
    <property type="molecule type" value="Genomic_DNA"/>
</dbReference>
<dbReference type="OrthoDB" id="9787293at2"/>
<dbReference type="CDD" id="cd03794">
    <property type="entry name" value="GT4_WbuB-like"/>
    <property type="match status" value="1"/>
</dbReference>
<evidence type="ECO:0000313" key="2">
    <source>
        <dbReference type="EMBL" id="KXU38666.1"/>
    </source>
</evidence>
<dbReference type="GO" id="GO:0016757">
    <property type="term" value="F:glycosyltransferase activity"/>
    <property type="evidence" value="ECO:0007669"/>
    <property type="project" value="UniProtKB-ARBA"/>
</dbReference>
<evidence type="ECO:0000313" key="3">
    <source>
        <dbReference type="Proteomes" id="UP000072660"/>
    </source>
</evidence>
<keyword evidence="2" id="KW-0808">Transferase</keyword>
<dbReference type="PANTHER" id="PTHR12526:SF622">
    <property type="entry name" value="GLYCOSYLTRANSFERASE (GROUP I)"/>
    <property type="match status" value="1"/>
</dbReference>
<name>A0A139SVM2_9GAMM</name>
<dbReference type="Pfam" id="PF13692">
    <property type="entry name" value="Glyco_trans_1_4"/>
    <property type="match status" value="1"/>
</dbReference>
<dbReference type="PANTHER" id="PTHR12526">
    <property type="entry name" value="GLYCOSYLTRANSFERASE"/>
    <property type="match status" value="1"/>
</dbReference>
<organism evidence="2 3">
    <name type="scientific">Ventosimonas gracilis</name>
    <dbReference type="NCBI Taxonomy" id="1680762"/>
    <lineage>
        <taxon>Bacteria</taxon>
        <taxon>Pseudomonadati</taxon>
        <taxon>Pseudomonadota</taxon>
        <taxon>Gammaproteobacteria</taxon>
        <taxon>Pseudomonadales</taxon>
        <taxon>Ventosimonadaceae</taxon>
        <taxon>Ventosimonas</taxon>
    </lineage>
</organism>
<protein>
    <submittedName>
        <fullName evidence="2">Glycosyltransferase WbuB</fullName>
    </submittedName>
</protein>
<dbReference type="Pfam" id="PF13579">
    <property type="entry name" value="Glyco_trans_4_4"/>
    <property type="match status" value="1"/>
</dbReference>
<comment type="caution">
    <text evidence="2">The sequence shown here is derived from an EMBL/GenBank/DDBJ whole genome shotgun (WGS) entry which is preliminary data.</text>
</comment>
<proteinExistence type="predicted"/>
<dbReference type="Proteomes" id="UP000072660">
    <property type="component" value="Unassembled WGS sequence"/>
</dbReference>
<dbReference type="InterPro" id="IPR028098">
    <property type="entry name" value="Glyco_trans_4-like_N"/>
</dbReference>
<reference evidence="2 3" key="1">
    <citation type="submission" date="2016-02" db="EMBL/GenBank/DDBJ databases">
        <authorList>
            <person name="Wen L."/>
            <person name="He K."/>
            <person name="Yang H."/>
        </authorList>
    </citation>
    <scope>NUCLEOTIDE SEQUENCE [LARGE SCALE GENOMIC DNA]</scope>
    <source>
        <strain evidence="2 3">CV58</strain>
    </source>
</reference>
<gene>
    <name evidence="2" type="ORF">AXE65_12535</name>
</gene>
<evidence type="ECO:0000259" key="1">
    <source>
        <dbReference type="Pfam" id="PF13579"/>
    </source>
</evidence>
<dbReference type="RefSeq" id="WP_068388786.1">
    <property type="nucleotide sequence ID" value="NZ_LSZO01000108.1"/>
</dbReference>
<dbReference type="AlphaFoldDB" id="A0A139SVM2"/>
<sequence length="418" mass="45541">MSAPTLWYVHPYAAGPGVGRTYRPFELGRAWQAAGARVVVITAAFHHLLDVPNRLKGAHEVGGVPYEFLATPSYSGNGLGRVVNMAALPLQLLHHAAALARRYGTPDMIIGSSPHPYAFPATHRLARRFGALSVFEVRDLWPLSLIELAGVSPKHPLVRLTDRLERYAYRRADAVVSLLPNTQAYMQARGLDPARWHYIPNGASATAALLPDCPSPACVQAQQWRAQGKCVVVYAGALGVPNHVSSLVNALAVLRARGDDRIVAVIVGKGEETQRLQALVHEAQLQDRVAFYPQTPKEGVFTLLRHADAGYISLRPEPLFRFGVSPNKLFDYMLARLPVVFAIEAGNDPVRDHGCGYSVAPGNGPQIADALAALASLPATERQAMGERGFQYVQQEHSYPLLAARYLRILAARQQGQP</sequence>
<accession>A0A139SVM2</accession>